<feature type="domain" description="TCTP" evidence="5">
    <location>
        <begin position="309"/>
        <end position="476"/>
    </location>
</feature>
<feature type="compositionally biased region" description="Low complexity" evidence="3">
    <location>
        <begin position="900"/>
        <end position="918"/>
    </location>
</feature>
<feature type="compositionally biased region" description="Low complexity" evidence="3">
    <location>
        <begin position="522"/>
        <end position="536"/>
    </location>
</feature>
<dbReference type="InterPro" id="IPR036249">
    <property type="entry name" value="Thioredoxin-like_sf"/>
</dbReference>
<dbReference type="EMBL" id="JADGJH010001491">
    <property type="protein sequence ID" value="KAJ3112917.1"/>
    <property type="molecule type" value="Genomic_DNA"/>
</dbReference>
<dbReference type="GO" id="GO:0007165">
    <property type="term" value="P:signal transduction"/>
    <property type="evidence" value="ECO:0007669"/>
    <property type="project" value="InterPro"/>
</dbReference>
<feature type="compositionally biased region" description="Low complexity" evidence="3">
    <location>
        <begin position="793"/>
        <end position="803"/>
    </location>
</feature>
<feature type="compositionally biased region" description="Polar residues" evidence="3">
    <location>
        <begin position="547"/>
        <end position="562"/>
    </location>
</feature>
<comment type="caution">
    <text evidence="6">The sequence shown here is derived from an EMBL/GenBank/DDBJ whole genome shotgun (WGS) entry which is preliminary data.</text>
</comment>
<feature type="region of interest" description="Disordered" evidence="3">
    <location>
        <begin position="516"/>
        <end position="596"/>
    </location>
</feature>
<dbReference type="AlphaFoldDB" id="A0AAD5SXU2"/>
<feature type="region of interest" description="Disordered" evidence="3">
    <location>
        <begin position="793"/>
        <end position="818"/>
    </location>
</feature>
<dbReference type="InterPro" id="IPR018105">
    <property type="entry name" value="Translational_control_tumour_p"/>
</dbReference>
<dbReference type="InterPro" id="IPR011323">
    <property type="entry name" value="Mss4/transl-control_tumour"/>
</dbReference>
<dbReference type="CDD" id="cd00159">
    <property type="entry name" value="RhoGAP"/>
    <property type="match status" value="1"/>
</dbReference>
<dbReference type="SUPFAM" id="SSF52833">
    <property type="entry name" value="Thioredoxin-like"/>
    <property type="match status" value="1"/>
</dbReference>
<evidence type="ECO:0000259" key="5">
    <source>
        <dbReference type="PROSITE" id="PS51797"/>
    </source>
</evidence>
<dbReference type="Pfam" id="PF00838">
    <property type="entry name" value="TCTP"/>
    <property type="match status" value="1"/>
</dbReference>
<gene>
    <name evidence="6" type="ORF">HK100_002159</name>
</gene>
<evidence type="ECO:0000313" key="6">
    <source>
        <dbReference type="EMBL" id="KAJ3112917.1"/>
    </source>
</evidence>
<feature type="compositionally biased region" description="Polar residues" evidence="3">
    <location>
        <begin position="586"/>
        <end position="596"/>
    </location>
</feature>
<sequence length="1165" mass="126502">MPEIENLEFVDESVDPCLTCTSPCIDGHATYPPAIVKSIEGGPLINTMKPYARHIMFSAGSGKNWQRDISDELGPEAFLTKLEAGISAGKEKAKSLQGKESGRTMVSAIDRHPEGDSNGSELIETVLVTEVFLFPDFKTLRGVSATDAAAVAEEWVAGGAYALATSTVADVEIADLEYDAVIFICTHLKRDKRCGITGPLLMTEFNNAIEDLGLSSKVACYGISHIGGHKYAGNVIVYSQKFPQGLWYGRVSPCHVENIMKKTVVEGKVYKELFRGQGKGSVAMVIFEKLCFCRYFFTFFSSNHQTDSMLVFTDVISGDEILSDAYKLTEINDFLIEVDCQMIKIKEGAVDIGANASAEGGDEDDVAEDEVIVNNVVYSFRLQSSGFDKKGYMTYIKGYMKALKEHLTATNSPRLAEFEGKAKIAVKKILENFGDYEFYVGESMNPDGMVLLLNYREDGTTPYFTLWKDGLKGTKFPPVSQSPVSFAVGSISETIPSALILPSSVTFAKPRTVVLQAPSKPNNNSNNSNNNNQQQNTPVSRPRMPSASGNTRPTTLERSLSMGNNSTANNTNGNNNSSQPDRQLLPTPSSAQINPAVQPANQSPVAALGFMLKKAIEGQLSPQDKPRLIKSLADLPSQEFIELRDQVISSVGPGANTAQIDKVILDFRAAYPIVLNSPVTDSFFIQAKGGKCLKNTKVFLIIGSKAPRVDFRIIAEPSDPQFSLDFFPSFGTVSGGQRQEIKVNVTIKAPIPVKTVLCVEITRGIRHYILVKPISSREAGLLGLAPPQTAGVVGAPAVGPGQQTRPPRKLSQSGGANSRSVVSDVALGSANAADSNTPVSIMKAPTVNIAGSRQVTAGANIPASPTLRMDLGNARQASNLGQSQAQAQQGTGNFGRNPPSQSSQQQQIQFSQQQQQQQNVPPQRNPRGVGHQQQQTILSQQQQGSQQQQWQNPIIQQQNQNPIQQIFLDVTTDTIFPQAPHQNVPRQLAILRGILLSVPQALATAGIFRDKGSEAELKSIKLKVAKATSPAAVKTRDALAVATLIKSYFREMPTNGVQLCNEIPGQIIMETRDSQRAYAAVLRMHPQNRDLLEWVLDLIIATSNVENMNGMGVRALCTVWAPNLYGQTTAGGSNQADMMQFMNVSIQMVTFLKYLVEKRKTDLGV</sequence>
<dbReference type="InterPro" id="IPR000198">
    <property type="entry name" value="RhoGAP_dom"/>
</dbReference>
<dbReference type="PROSITE" id="PS51797">
    <property type="entry name" value="TCTP_3"/>
    <property type="match status" value="1"/>
</dbReference>
<feature type="compositionally biased region" description="Low complexity" evidence="3">
    <location>
        <begin position="877"/>
        <end position="891"/>
    </location>
</feature>
<dbReference type="Pfam" id="PF00620">
    <property type="entry name" value="RhoGAP"/>
    <property type="match status" value="1"/>
</dbReference>
<feature type="region of interest" description="Disordered" evidence="3">
    <location>
        <begin position="877"/>
        <end position="951"/>
    </location>
</feature>
<dbReference type="InterPro" id="IPR034737">
    <property type="entry name" value="TCTP"/>
</dbReference>
<accession>A0AAD5SXU2</accession>
<feature type="compositionally biased region" description="Low complexity" evidence="3">
    <location>
        <begin position="932"/>
        <end position="951"/>
    </location>
</feature>
<dbReference type="SUPFAM" id="SSF51316">
    <property type="entry name" value="Mss4-like"/>
    <property type="match status" value="1"/>
</dbReference>
<dbReference type="PROSITE" id="PS50238">
    <property type="entry name" value="RHOGAP"/>
    <property type="match status" value="1"/>
</dbReference>
<dbReference type="Gene3D" id="3.40.30.10">
    <property type="entry name" value="Glutaredoxin"/>
    <property type="match status" value="1"/>
</dbReference>
<dbReference type="Proteomes" id="UP001211907">
    <property type="component" value="Unassembled WGS sequence"/>
</dbReference>
<evidence type="ECO:0000256" key="3">
    <source>
        <dbReference type="SAM" id="MobiDB-lite"/>
    </source>
</evidence>
<dbReference type="Gene3D" id="2.170.150.10">
    <property type="entry name" value="Metal Binding Protein, Guanine Nucleotide Exchange Factor, Chain A"/>
    <property type="match status" value="1"/>
</dbReference>
<reference evidence="6" key="1">
    <citation type="submission" date="2020-05" db="EMBL/GenBank/DDBJ databases">
        <title>Phylogenomic resolution of chytrid fungi.</title>
        <authorList>
            <person name="Stajich J.E."/>
            <person name="Amses K."/>
            <person name="Simmons R."/>
            <person name="Seto K."/>
            <person name="Myers J."/>
            <person name="Bonds A."/>
            <person name="Quandt C.A."/>
            <person name="Barry K."/>
            <person name="Liu P."/>
            <person name="Grigoriev I."/>
            <person name="Longcore J.E."/>
            <person name="James T.Y."/>
        </authorList>
    </citation>
    <scope>NUCLEOTIDE SEQUENCE</scope>
    <source>
        <strain evidence="6">JEL0513</strain>
    </source>
</reference>
<proteinExistence type="inferred from homology"/>
<feature type="compositionally biased region" description="Low complexity" evidence="3">
    <location>
        <begin position="563"/>
        <end position="578"/>
    </location>
</feature>
<name>A0AAD5SXU2_9FUNG</name>
<evidence type="ECO:0000259" key="4">
    <source>
        <dbReference type="PROSITE" id="PS50238"/>
    </source>
</evidence>
<dbReference type="CDD" id="cd03062">
    <property type="entry name" value="TRX_Fd_Sucrase"/>
    <property type="match status" value="1"/>
</dbReference>
<dbReference type="InterPro" id="IPR009737">
    <property type="entry name" value="Aim32/Apd1-like"/>
</dbReference>
<keyword evidence="7" id="KW-1185">Reference proteome</keyword>
<dbReference type="PROSITE" id="PS01002">
    <property type="entry name" value="TCTP_1"/>
    <property type="match status" value="1"/>
</dbReference>
<dbReference type="InterPro" id="IPR018103">
    <property type="entry name" value="Translation_control_tumour_CS"/>
</dbReference>
<dbReference type="SMART" id="SM00324">
    <property type="entry name" value="RhoGAP"/>
    <property type="match status" value="1"/>
</dbReference>
<dbReference type="SUPFAM" id="SSF48350">
    <property type="entry name" value="GTPase activation domain, GAP"/>
    <property type="match status" value="1"/>
</dbReference>
<evidence type="ECO:0000256" key="1">
    <source>
        <dbReference type="ARBA" id="ARBA00014759"/>
    </source>
</evidence>
<dbReference type="InterPro" id="IPR008936">
    <property type="entry name" value="Rho_GTPase_activation_prot"/>
</dbReference>
<dbReference type="Pfam" id="PF06999">
    <property type="entry name" value="Suc_Fer-like"/>
    <property type="match status" value="1"/>
</dbReference>
<dbReference type="PANTHER" id="PTHR31902">
    <property type="entry name" value="ACTIN PATCHES DISTAL PROTEIN 1"/>
    <property type="match status" value="1"/>
</dbReference>
<dbReference type="Gene3D" id="1.10.555.10">
    <property type="entry name" value="Rho GTPase activation protein"/>
    <property type="match status" value="1"/>
</dbReference>
<dbReference type="PANTHER" id="PTHR31902:SF14">
    <property type="entry name" value="ACTIN PATCHES DISTAL PROTEIN 1"/>
    <property type="match status" value="1"/>
</dbReference>
<dbReference type="InterPro" id="IPR011057">
    <property type="entry name" value="Mss4-like_sf"/>
</dbReference>
<organism evidence="6 7">
    <name type="scientific">Physocladia obscura</name>
    <dbReference type="NCBI Taxonomy" id="109957"/>
    <lineage>
        <taxon>Eukaryota</taxon>
        <taxon>Fungi</taxon>
        <taxon>Fungi incertae sedis</taxon>
        <taxon>Chytridiomycota</taxon>
        <taxon>Chytridiomycota incertae sedis</taxon>
        <taxon>Chytridiomycetes</taxon>
        <taxon>Chytridiales</taxon>
        <taxon>Chytriomycetaceae</taxon>
        <taxon>Physocladia</taxon>
    </lineage>
</organism>
<dbReference type="PRINTS" id="PR01653">
    <property type="entry name" value="TCTPROTEIN"/>
</dbReference>
<evidence type="ECO:0000256" key="2">
    <source>
        <dbReference type="PROSITE-ProRule" id="PRU01133"/>
    </source>
</evidence>
<dbReference type="FunFam" id="2.170.150.10:FF:000002">
    <property type="entry name" value="Translationally-controlled tumor protein homolog"/>
    <property type="match status" value="1"/>
</dbReference>
<comment type="similarity">
    <text evidence="2">Belongs to the TCTP family.</text>
</comment>
<protein>
    <recommendedName>
        <fullName evidence="1">Translationally-controlled tumor protein homolog</fullName>
    </recommendedName>
</protein>
<feature type="domain" description="Rho-GAP" evidence="4">
    <location>
        <begin position="970"/>
        <end position="1163"/>
    </location>
</feature>
<evidence type="ECO:0000313" key="7">
    <source>
        <dbReference type="Proteomes" id="UP001211907"/>
    </source>
</evidence>